<protein>
    <submittedName>
        <fullName evidence="3">Uncharacterized protein</fullName>
    </submittedName>
</protein>
<feature type="region of interest" description="Disordered" evidence="1">
    <location>
        <begin position="25"/>
        <end position="87"/>
    </location>
</feature>
<dbReference type="EMBL" id="JAANBB010000099">
    <property type="protein sequence ID" value="KAF7550398.1"/>
    <property type="molecule type" value="Genomic_DNA"/>
</dbReference>
<feature type="compositionally biased region" description="Low complexity" evidence="1">
    <location>
        <begin position="25"/>
        <end position="37"/>
    </location>
</feature>
<feature type="chain" id="PRO_5040201963" evidence="2">
    <location>
        <begin position="19"/>
        <end position="132"/>
    </location>
</feature>
<keyword evidence="2" id="KW-0732">Signal</keyword>
<keyword evidence="4" id="KW-1185">Reference proteome</keyword>
<reference evidence="3" key="1">
    <citation type="submission" date="2020-03" db="EMBL/GenBank/DDBJ databases">
        <title>Draft Genome Sequence of Cylindrodendrum hubeiense.</title>
        <authorList>
            <person name="Buettner E."/>
            <person name="Kellner H."/>
        </authorList>
    </citation>
    <scope>NUCLEOTIDE SEQUENCE</scope>
    <source>
        <strain evidence="3">IHI 201604</strain>
    </source>
</reference>
<evidence type="ECO:0000313" key="3">
    <source>
        <dbReference type="EMBL" id="KAF7550398.1"/>
    </source>
</evidence>
<evidence type="ECO:0000256" key="1">
    <source>
        <dbReference type="SAM" id="MobiDB-lite"/>
    </source>
</evidence>
<feature type="signal peptide" evidence="2">
    <location>
        <begin position="1"/>
        <end position="18"/>
    </location>
</feature>
<evidence type="ECO:0000256" key="2">
    <source>
        <dbReference type="SAM" id="SignalP"/>
    </source>
</evidence>
<evidence type="ECO:0000313" key="4">
    <source>
        <dbReference type="Proteomes" id="UP000722485"/>
    </source>
</evidence>
<accession>A0A9P5HCC8</accession>
<name>A0A9P5HCC8_9HYPO</name>
<proteinExistence type="predicted"/>
<comment type="caution">
    <text evidence="3">The sequence shown here is derived from an EMBL/GenBank/DDBJ whole genome shotgun (WGS) entry which is preliminary data.</text>
</comment>
<feature type="compositionally biased region" description="Polar residues" evidence="1">
    <location>
        <begin position="38"/>
        <end position="64"/>
    </location>
</feature>
<gene>
    <name evidence="3" type="ORF">G7Z17_g5739</name>
</gene>
<dbReference type="OrthoDB" id="5106408at2759"/>
<organism evidence="3 4">
    <name type="scientific">Cylindrodendrum hubeiense</name>
    <dbReference type="NCBI Taxonomy" id="595255"/>
    <lineage>
        <taxon>Eukaryota</taxon>
        <taxon>Fungi</taxon>
        <taxon>Dikarya</taxon>
        <taxon>Ascomycota</taxon>
        <taxon>Pezizomycotina</taxon>
        <taxon>Sordariomycetes</taxon>
        <taxon>Hypocreomycetidae</taxon>
        <taxon>Hypocreales</taxon>
        <taxon>Nectriaceae</taxon>
        <taxon>Cylindrodendrum</taxon>
    </lineage>
</organism>
<dbReference type="Proteomes" id="UP000722485">
    <property type="component" value="Unassembled WGS sequence"/>
</dbReference>
<sequence>MRVQLVLPLALLLSGVVAKTTADTASTAVSDASATGDKTTATAEVTNTGDESGTATGTADDSTNTDTVTGSKSTKTKSSKTTTTAKDTDTWVASVQATVAPDLNGGATSLKDPGFVVLGLAFGLMMAGTAFL</sequence>
<dbReference type="AlphaFoldDB" id="A0A9P5HCC8"/>